<feature type="chain" id="PRO_5007523939" evidence="2">
    <location>
        <begin position="21"/>
        <end position="109"/>
    </location>
</feature>
<keyword evidence="1" id="KW-0812">Transmembrane</keyword>
<evidence type="ECO:0000313" key="3">
    <source>
        <dbReference type="EMBL" id="GAT25047.1"/>
    </source>
</evidence>
<name>A0A146FGR4_ASPKA</name>
<reference evidence="4" key="2">
    <citation type="submission" date="2016-02" db="EMBL/GenBank/DDBJ databases">
        <title>Genome sequencing of Aspergillus luchuensis NBRC 4314.</title>
        <authorList>
            <person name="Yamada O."/>
        </authorList>
    </citation>
    <scope>NUCLEOTIDE SEQUENCE [LARGE SCALE GENOMIC DNA]</scope>
    <source>
        <strain evidence="4">RIB 2604</strain>
    </source>
</reference>
<sequence>MRMLGAVALGVALLSTTIVAVSVKELGALLPTCAVGDMITTKNVTSTACGAPVRDKTKAVSYAGVIGFIIACIAFVLRIVARFKCLGGTFGMDDLTMGLTMVHTQDSRN</sequence>
<keyword evidence="1" id="KW-0472">Membrane</keyword>
<organism evidence="3 4">
    <name type="scientific">Aspergillus kawachii</name>
    <name type="common">White koji mold</name>
    <name type="synonym">Aspergillus awamori var. kawachi</name>
    <dbReference type="NCBI Taxonomy" id="1069201"/>
    <lineage>
        <taxon>Eukaryota</taxon>
        <taxon>Fungi</taxon>
        <taxon>Dikarya</taxon>
        <taxon>Ascomycota</taxon>
        <taxon>Pezizomycotina</taxon>
        <taxon>Eurotiomycetes</taxon>
        <taxon>Eurotiomycetidae</taxon>
        <taxon>Eurotiales</taxon>
        <taxon>Aspergillaceae</taxon>
        <taxon>Aspergillus</taxon>
        <taxon>Aspergillus subgen. Circumdati</taxon>
    </lineage>
</organism>
<protein>
    <submittedName>
        <fullName evidence="3">Integral membrane protein</fullName>
    </submittedName>
</protein>
<accession>A0A146FGR4</accession>
<proteinExistence type="predicted"/>
<dbReference type="AlphaFoldDB" id="A0A146FGR4"/>
<dbReference type="EMBL" id="BCWF01000018">
    <property type="protein sequence ID" value="GAT25047.1"/>
    <property type="molecule type" value="Genomic_DNA"/>
</dbReference>
<dbReference type="Proteomes" id="UP000075230">
    <property type="component" value="Unassembled WGS sequence"/>
</dbReference>
<feature type="signal peptide" evidence="2">
    <location>
        <begin position="1"/>
        <end position="20"/>
    </location>
</feature>
<feature type="transmembrane region" description="Helical" evidence="1">
    <location>
        <begin position="60"/>
        <end position="81"/>
    </location>
</feature>
<reference evidence="3 4" key="1">
    <citation type="journal article" date="2016" name="DNA Res.">
        <title>Genome sequence of Aspergillus luchuensis NBRC 4314.</title>
        <authorList>
            <person name="Yamada O."/>
            <person name="Machida M."/>
            <person name="Hosoyama A."/>
            <person name="Goto M."/>
            <person name="Takahashi T."/>
            <person name="Futagami T."/>
            <person name="Yamagata Y."/>
            <person name="Takeuchi M."/>
            <person name="Kobayashi T."/>
            <person name="Koike H."/>
            <person name="Abe K."/>
            <person name="Asai K."/>
            <person name="Arita M."/>
            <person name="Fujita N."/>
            <person name="Fukuda K."/>
            <person name="Higa K."/>
            <person name="Horikawa H."/>
            <person name="Ishikawa T."/>
            <person name="Jinno K."/>
            <person name="Kato Y."/>
            <person name="Kirimura K."/>
            <person name="Mizutani O."/>
            <person name="Nakasone K."/>
            <person name="Sano M."/>
            <person name="Shiraishi Y."/>
            <person name="Tsukahara M."/>
            <person name="Gomi K."/>
        </authorList>
    </citation>
    <scope>NUCLEOTIDE SEQUENCE [LARGE SCALE GENOMIC DNA]</scope>
    <source>
        <strain evidence="3 4">RIB 2604</strain>
    </source>
</reference>
<keyword evidence="2" id="KW-0732">Signal</keyword>
<dbReference type="VEuPathDB" id="FungiDB:ASPFODRAFT_147758"/>
<evidence type="ECO:0000256" key="1">
    <source>
        <dbReference type="SAM" id="Phobius"/>
    </source>
</evidence>
<keyword evidence="1" id="KW-1133">Transmembrane helix</keyword>
<evidence type="ECO:0000256" key="2">
    <source>
        <dbReference type="SAM" id="SignalP"/>
    </source>
</evidence>
<gene>
    <name evidence="3" type="ORF">RIB2604_01808830</name>
</gene>
<comment type="caution">
    <text evidence="3">The sequence shown here is derived from an EMBL/GenBank/DDBJ whole genome shotgun (WGS) entry which is preliminary data.</text>
</comment>
<evidence type="ECO:0000313" key="4">
    <source>
        <dbReference type="Proteomes" id="UP000075230"/>
    </source>
</evidence>